<feature type="transmembrane region" description="Helical" evidence="1">
    <location>
        <begin position="150"/>
        <end position="172"/>
    </location>
</feature>
<dbReference type="PANTHER" id="PTHR34980">
    <property type="entry name" value="INNER MEMBRANE PROTEIN-RELATED-RELATED"/>
    <property type="match status" value="1"/>
</dbReference>
<evidence type="ECO:0000313" key="3">
    <source>
        <dbReference type="Proteomes" id="UP000282388"/>
    </source>
</evidence>
<proteinExistence type="predicted"/>
<reference evidence="2 3" key="1">
    <citation type="submission" date="2018-09" db="EMBL/GenBank/DDBJ databases">
        <title>The draft genome of Acinetobacter spp. strains.</title>
        <authorList>
            <person name="Qin J."/>
            <person name="Feng Y."/>
            <person name="Zong Z."/>
        </authorList>
    </citation>
    <scope>NUCLEOTIDE SEQUENCE [LARGE SCALE GENOMIC DNA]</scope>
    <source>
        <strain evidence="2 3">WCHAc060012</strain>
    </source>
</reference>
<dbReference type="OrthoDB" id="9812349at2"/>
<feature type="transmembrane region" description="Helical" evidence="1">
    <location>
        <begin position="107"/>
        <end position="130"/>
    </location>
</feature>
<dbReference type="GO" id="GO:0005886">
    <property type="term" value="C:plasma membrane"/>
    <property type="evidence" value="ECO:0007669"/>
    <property type="project" value="TreeGrafter"/>
</dbReference>
<feature type="transmembrane region" description="Helical" evidence="1">
    <location>
        <begin position="38"/>
        <end position="60"/>
    </location>
</feature>
<gene>
    <name evidence="2" type="ORF">D7V32_10090</name>
</gene>
<accession>A0A3A8EJA4</accession>
<comment type="caution">
    <text evidence="2">The sequence shown here is derived from an EMBL/GenBank/DDBJ whole genome shotgun (WGS) entry which is preliminary data.</text>
</comment>
<evidence type="ECO:0000313" key="2">
    <source>
        <dbReference type="EMBL" id="RKG30810.1"/>
    </source>
</evidence>
<dbReference type="Pfam" id="PF05656">
    <property type="entry name" value="DUF805"/>
    <property type="match status" value="1"/>
</dbReference>
<dbReference type="InterPro" id="IPR008523">
    <property type="entry name" value="DUF805"/>
</dbReference>
<protein>
    <submittedName>
        <fullName evidence="2">DUF805 domain-containing protein</fullName>
    </submittedName>
</protein>
<dbReference type="Proteomes" id="UP000282388">
    <property type="component" value="Unassembled WGS sequence"/>
</dbReference>
<keyword evidence="1" id="KW-1133">Transmembrane helix</keyword>
<dbReference type="EMBL" id="RAXV01000020">
    <property type="protein sequence ID" value="RKG30810.1"/>
    <property type="molecule type" value="Genomic_DNA"/>
</dbReference>
<name>A0A3A8EJA4_9GAMM</name>
<dbReference type="PANTHER" id="PTHR34980:SF3">
    <property type="entry name" value="BLR8105 PROTEIN"/>
    <property type="match status" value="1"/>
</dbReference>
<keyword evidence="3" id="KW-1185">Reference proteome</keyword>
<keyword evidence="1" id="KW-0812">Transmembrane</keyword>
<dbReference type="AlphaFoldDB" id="A0A3A8EJA4"/>
<evidence type="ECO:0000256" key="1">
    <source>
        <dbReference type="SAM" id="Phobius"/>
    </source>
</evidence>
<organism evidence="2 3">
    <name type="scientific">Acinetobacter tianfuensis</name>
    <dbReference type="NCBI Taxonomy" id="2419603"/>
    <lineage>
        <taxon>Bacteria</taxon>
        <taxon>Pseudomonadati</taxon>
        <taxon>Pseudomonadota</taxon>
        <taxon>Gammaproteobacteria</taxon>
        <taxon>Moraxellales</taxon>
        <taxon>Moraxellaceae</taxon>
        <taxon>Acinetobacter</taxon>
    </lineage>
</organism>
<keyword evidence="1" id="KW-0472">Membrane</keyword>
<sequence length="193" mass="21208">MNQNENAPFFSHTPKPAADSLLSPNGRFGRLSFIGWHAFLNIMMFFTSIGLSLAAGIFSLNTLALDSHFINALTGIAGLGYAVLTVLYIYFYIVLTARRLHDRNNSGWLMLLLLIPVLNVLFILYLLLAAGDAGANKYGLPRPAAVWEKLLAWTMIILTALSLFAAGSLISFMMGSGQIKTPQEVMQKGTEFF</sequence>
<feature type="transmembrane region" description="Helical" evidence="1">
    <location>
        <begin position="72"/>
        <end position="95"/>
    </location>
</feature>
<dbReference type="RefSeq" id="WP_120402759.1">
    <property type="nucleotide sequence ID" value="NZ_RAXV01000020.1"/>
</dbReference>